<keyword evidence="1" id="KW-0676">Redox-active center</keyword>
<evidence type="ECO:0000313" key="3">
    <source>
        <dbReference type="EMBL" id="HIY88655.1"/>
    </source>
</evidence>
<dbReference type="CDD" id="cd02966">
    <property type="entry name" value="TlpA_like_family"/>
    <property type="match status" value="1"/>
</dbReference>
<dbReference type="InterPro" id="IPR013766">
    <property type="entry name" value="Thioredoxin_domain"/>
</dbReference>
<dbReference type="GO" id="GO:0016209">
    <property type="term" value="F:antioxidant activity"/>
    <property type="evidence" value="ECO:0007669"/>
    <property type="project" value="InterPro"/>
</dbReference>
<feature type="domain" description="Thioredoxin" evidence="2">
    <location>
        <begin position="263"/>
        <end position="401"/>
    </location>
</feature>
<dbReference type="InterPro" id="IPR000866">
    <property type="entry name" value="AhpC/TSA"/>
</dbReference>
<name>A0A9D1ZI74_9BACE</name>
<dbReference type="Gene3D" id="3.40.30.10">
    <property type="entry name" value="Glutaredoxin"/>
    <property type="match status" value="1"/>
</dbReference>
<dbReference type="PROSITE" id="PS51352">
    <property type="entry name" value="THIOREDOXIN_2"/>
    <property type="match status" value="1"/>
</dbReference>
<dbReference type="Pfam" id="PF00578">
    <property type="entry name" value="AhpC-TSA"/>
    <property type="match status" value="1"/>
</dbReference>
<dbReference type="PROSITE" id="PS00194">
    <property type="entry name" value="THIOREDOXIN_1"/>
    <property type="match status" value="1"/>
</dbReference>
<accession>A0A9D1ZI74</accession>
<dbReference type="GO" id="GO:0016491">
    <property type="term" value="F:oxidoreductase activity"/>
    <property type="evidence" value="ECO:0007669"/>
    <property type="project" value="InterPro"/>
</dbReference>
<evidence type="ECO:0000259" key="2">
    <source>
        <dbReference type="PROSITE" id="PS51352"/>
    </source>
</evidence>
<dbReference type="PANTHER" id="PTHR42852:SF13">
    <property type="entry name" value="PROTEIN DIPZ"/>
    <property type="match status" value="1"/>
</dbReference>
<dbReference type="PANTHER" id="PTHR42852">
    <property type="entry name" value="THIOL:DISULFIDE INTERCHANGE PROTEIN DSBE"/>
    <property type="match status" value="1"/>
</dbReference>
<reference evidence="3" key="2">
    <citation type="submission" date="2021-04" db="EMBL/GenBank/DDBJ databases">
        <authorList>
            <person name="Gilroy R."/>
        </authorList>
    </citation>
    <scope>NUCLEOTIDE SEQUENCE</scope>
    <source>
        <strain evidence="3">Gambia2-208</strain>
    </source>
</reference>
<dbReference type="PROSITE" id="PS51257">
    <property type="entry name" value="PROKAR_LIPOPROTEIN"/>
    <property type="match status" value="1"/>
</dbReference>
<comment type="caution">
    <text evidence="3">The sequence shown here is derived from an EMBL/GenBank/DDBJ whole genome shotgun (WGS) entry which is preliminary data.</text>
</comment>
<dbReference type="AlphaFoldDB" id="A0A9D1ZI74"/>
<dbReference type="EMBL" id="DXCV01000056">
    <property type="protein sequence ID" value="HIY88655.1"/>
    <property type="molecule type" value="Genomic_DNA"/>
</dbReference>
<organism evidence="3 4">
    <name type="scientific">Candidatus Bacteroides pullicola</name>
    <dbReference type="NCBI Taxonomy" id="2838475"/>
    <lineage>
        <taxon>Bacteria</taxon>
        <taxon>Pseudomonadati</taxon>
        <taxon>Bacteroidota</taxon>
        <taxon>Bacteroidia</taxon>
        <taxon>Bacteroidales</taxon>
        <taxon>Bacteroidaceae</taxon>
        <taxon>Bacteroides</taxon>
    </lineage>
</organism>
<gene>
    <name evidence="3" type="ORF">H9824_08135</name>
</gene>
<dbReference type="SUPFAM" id="SSF52833">
    <property type="entry name" value="Thioredoxin-like"/>
    <property type="match status" value="1"/>
</dbReference>
<dbReference type="InterPro" id="IPR036249">
    <property type="entry name" value="Thioredoxin-like_sf"/>
</dbReference>
<evidence type="ECO:0000313" key="4">
    <source>
        <dbReference type="Proteomes" id="UP000886851"/>
    </source>
</evidence>
<dbReference type="InterPro" id="IPR050553">
    <property type="entry name" value="Thioredoxin_ResA/DsbE_sf"/>
</dbReference>
<dbReference type="Proteomes" id="UP000886851">
    <property type="component" value="Unassembled WGS sequence"/>
</dbReference>
<reference evidence="3" key="1">
    <citation type="journal article" date="2021" name="PeerJ">
        <title>Extensive microbial diversity within the chicken gut microbiome revealed by metagenomics and culture.</title>
        <authorList>
            <person name="Gilroy R."/>
            <person name="Ravi A."/>
            <person name="Getino M."/>
            <person name="Pursley I."/>
            <person name="Horton D.L."/>
            <person name="Alikhan N.F."/>
            <person name="Baker D."/>
            <person name="Gharbi K."/>
            <person name="Hall N."/>
            <person name="Watson M."/>
            <person name="Adriaenssens E.M."/>
            <person name="Foster-Nyarko E."/>
            <person name="Jarju S."/>
            <person name="Secka A."/>
            <person name="Antonio M."/>
            <person name="Oren A."/>
            <person name="Chaudhuri R.R."/>
            <person name="La Ragione R."/>
            <person name="Hildebrand F."/>
            <person name="Pallen M.J."/>
        </authorList>
    </citation>
    <scope>NUCLEOTIDE SEQUENCE</scope>
    <source>
        <strain evidence="3">Gambia2-208</strain>
    </source>
</reference>
<protein>
    <submittedName>
        <fullName evidence="3">AhpC/TSA family protein</fullName>
    </submittedName>
</protein>
<dbReference type="InterPro" id="IPR017937">
    <property type="entry name" value="Thioredoxin_CS"/>
</dbReference>
<evidence type="ECO:0000256" key="1">
    <source>
        <dbReference type="ARBA" id="ARBA00023284"/>
    </source>
</evidence>
<proteinExistence type="predicted"/>
<sequence>MKKQLFGGLCIAALMSACTPQVPDNEYRIEGTLTGVPDGVVIDLYKNEGNLGIRLQRDTLRDGKFTFRDTISSTERRVILVVEKDYPLQMLDVWVAPGQRVDIVGKDKFYPLWDVESDIPEQREENRFKACASDVLRHWLEYNIVEYALISEADSIRQTGDNASFRQAWAKVDSVRRLSRPLEVERAKREVECLRTAPLSPVWMNRLRNNAELVQIARQMEDFAPFAVLGEPLQEIFTALPDSVRQSADGKAIYGMLFPQKSVGVGDEMADAILYDTDGNEHRLAEFKGKYILLDFWEQGCVPCMESLPELEEVGDAYAGRLAIVSVSIDPEDWWKKFVREKGLKGNQWNELRERGGTLAAAYGVIVFPYYVLIAPDGKVQDIWTGYTKGRLKKKLKENLK</sequence>